<organism evidence="1 2">
    <name type="scientific">Pyricularia grisea</name>
    <name type="common">Crabgrass-specific blast fungus</name>
    <name type="synonym">Magnaporthe grisea</name>
    <dbReference type="NCBI Taxonomy" id="148305"/>
    <lineage>
        <taxon>Eukaryota</taxon>
        <taxon>Fungi</taxon>
        <taxon>Dikarya</taxon>
        <taxon>Ascomycota</taxon>
        <taxon>Pezizomycotina</taxon>
        <taxon>Sordariomycetes</taxon>
        <taxon>Sordariomycetidae</taxon>
        <taxon>Magnaporthales</taxon>
        <taxon>Pyriculariaceae</taxon>
        <taxon>Pyricularia</taxon>
    </lineage>
</organism>
<evidence type="ECO:0000313" key="1">
    <source>
        <dbReference type="Proteomes" id="UP000515153"/>
    </source>
</evidence>
<gene>
    <name evidence="2" type="ORF">PgNI_05393</name>
</gene>
<evidence type="ECO:0000313" key="2">
    <source>
        <dbReference type="RefSeq" id="XP_030983147.1"/>
    </source>
</evidence>
<sequence length="478" mass="54068">MEHLLYLLEGNSEPADSQQSTSIGNGTLYGPNASRCASIENHTVYKRVQELCLPPFFTRKIDYEETGTIRPERPEFRKIERLPSNEYWVNTILKISKAILRHPSAKYTRGNPPVESSPSFVLPFYSGYDTHETGQLLDQAMDRLIGDRPDDFFSSAMSQAMCNARVTMRGVSAILYQHEMINDICKTELPKYTAEPPPPSWDAEWCPTSRLDEIALRIEESPLLNSRCKLLPKVMEIALSHMLLQDYEVDGEVEIPAESDFITENMGYLIPVESGVIPEDMGHLHQLLDDAIAFARTFPYATIEARHLSTGFATFVMEINRFCTETWYHATVIFEDVLHMFFAMRTAIYGGRRRPIVRDLIIAATASGAGEDEETDPGVTNPERAMRARIALQRRLSVDFNVMADFIIEDDVLHHLVLDVIEGVANMMSLPINASDINPGPRKLLETGPEDTDNDLRKADLDNVSIKPAELLSLWELW</sequence>
<name>A0A6P8B7G0_PYRGI</name>
<protein>
    <submittedName>
        <fullName evidence="2">Uncharacterized protein</fullName>
    </submittedName>
</protein>
<reference evidence="2" key="2">
    <citation type="submission" date="2019-10" db="EMBL/GenBank/DDBJ databases">
        <authorList>
            <consortium name="NCBI Genome Project"/>
        </authorList>
    </citation>
    <scope>NUCLEOTIDE SEQUENCE</scope>
    <source>
        <strain evidence="2">NI907</strain>
    </source>
</reference>
<keyword evidence="1" id="KW-1185">Reference proteome</keyword>
<reference evidence="2" key="3">
    <citation type="submission" date="2025-08" db="UniProtKB">
        <authorList>
            <consortium name="RefSeq"/>
        </authorList>
    </citation>
    <scope>IDENTIFICATION</scope>
    <source>
        <strain evidence="2">NI907</strain>
    </source>
</reference>
<dbReference type="RefSeq" id="XP_030983147.1">
    <property type="nucleotide sequence ID" value="XM_031125425.1"/>
</dbReference>
<proteinExistence type="predicted"/>
<dbReference type="Proteomes" id="UP000515153">
    <property type="component" value="Chromosome I"/>
</dbReference>
<dbReference type="GeneID" id="41960334"/>
<accession>A0A6P8B7G0</accession>
<dbReference type="KEGG" id="pgri:PgNI_05393"/>
<reference evidence="1 2" key="1">
    <citation type="journal article" date="2019" name="Mol. Biol. Evol.">
        <title>Blast fungal genomes show frequent chromosomal changes, gene gains and losses, and effector gene turnover.</title>
        <authorList>
            <person name="Gomez Luciano L.B."/>
            <person name="Jason Tsai I."/>
            <person name="Chuma I."/>
            <person name="Tosa Y."/>
            <person name="Chen Y.H."/>
            <person name="Li J.Y."/>
            <person name="Li M.Y."/>
            <person name="Jade Lu M.Y."/>
            <person name="Nakayashiki H."/>
            <person name="Li W.H."/>
        </authorList>
    </citation>
    <scope>NUCLEOTIDE SEQUENCE [LARGE SCALE GENOMIC DNA]</scope>
    <source>
        <strain evidence="1 2">NI907</strain>
    </source>
</reference>
<dbReference type="AlphaFoldDB" id="A0A6P8B7G0"/>